<evidence type="ECO:0000313" key="3">
    <source>
        <dbReference type="EMBL" id="RXJ85340.1"/>
    </source>
</evidence>
<comment type="caution">
    <text evidence="3">The sequence shown here is derived from an EMBL/GenBank/DDBJ whole genome shotgun (WGS) entry which is preliminary data.</text>
</comment>
<evidence type="ECO:0008006" key="6">
    <source>
        <dbReference type="Google" id="ProtNLM"/>
    </source>
</evidence>
<keyword evidence="1" id="KW-0472">Membrane</keyword>
<evidence type="ECO:0000313" key="4">
    <source>
        <dbReference type="Proteomes" id="UP000290378"/>
    </source>
</evidence>
<dbReference type="Proteomes" id="UP000290870">
    <property type="component" value="Unassembled WGS sequence"/>
</dbReference>
<sequence>MAKKNSNDIKREFAVVIRNAKITAFIFFLLLAPNIVIQVKGLEEIAGLSKDTWFNGAIAGFVIYLGFVFFLWKCPNCGKYPGRGWFRKNCEKCGVELS</sequence>
<reference evidence="3 5" key="2">
    <citation type="submission" date="2017-10" db="EMBL/GenBank/DDBJ databases">
        <title>Genomics of the genus Arcobacter.</title>
        <authorList>
            <person name="Perez-Cataluna A."/>
            <person name="Figueras M.J."/>
        </authorList>
    </citation>
    <scope>NUCLEOTIDE SEQUENCE [LARGE SCALE GENOMIC DNA]</scope>
    <source>
        <strain evidence="3 5">F26</strain>
    </source>
</reference>
<dbReference type="AlphaFoldDB" id="A0A4Q0V8E7"/>
<evidence type="ECO:0000313" key="2">
    <source>
        <dbReference type="EMBL" id="RXI42776.1"/>
    </source>
</evidence>
<keyword evidence="4" id="KW-1185">Reference proteome</keyword>
<dbReference type="RefSeq" id="WP_128985563.1">
    <property type="nucleotide sequence ID" value="NZ_CBCSEI010000003.1"/>
</dbReference>
<feature type="transmembrane region" description="Helical" evidence="1">
    <location>
        <begin position="20"/>
        <end position="41"/>
    </location>
</feature>
<dbReference type="EMBL" id="PDJZ01000002">
    <property type="protein sequence ID" value="RXJ85340.1"/>
    <property type="molecule type" value="Genomic_DNA"/>
</dbReference>
<dbReference type="Proteomes" id="UP000290378">
    <property type="component" value="Unassembled WGS sequence"/>
</dbReference>
<evidence type="ECO:0000256" key="1">
    <source>
        <dbReference type="SAM" id="Phobius"/>
    </source>
</evidence>
<evidence type="ECO:0000313" key="5">
    <source>
        <dbReference type="Proteomes" id="UP000290870"/>
    </source>
</evidence>
<reference evidence="2 4" key="1">
    <citation type="submission" date="2017-09" db="EMBL/GenBank/DDBJ databases">
        <title>Genomics of the genus Arcobacter.</title>
        <authorList>
            <person name="Perez-Cataluna A."/>
            <person name="Figueras M.J."/>
            <person name="Salas-Masso N."/>
        </authorList>
    </citation>
    <scope>NUCLEOTIDE SEQUENCE [LARGE SCALE GENOMIC DNA]</scope>
    <source>
        <strain evidence="2 4">CECT 7834</strain>
    </source>
</reference>
<accession>A0A4Q0V8E7</accession>
<feature type="transmembrane region" description="Helical" evidence="1">
    <location>
        <begin position="53"/>
        <end position="72"/>
    </location>
</feature>
<dbReference type="OrthoDB" id="5344372at2"/>
<organism evidence="3 5">
    <name type="scientific">Arcobacter cloacae</name>
    <dbReference type="NCBI Taxonomy" id="1054034"/>
    <lineage>
        <taxon>Bacteria</taxon>
        <taxon>Pseudomonadati</taxon>
        <taxon>Campylobacterota</taxon>
        <taxon>Epsilonproteobacteria</taxon>
        <taxon>Campylobacterales</taxon>
        <taxon>Arcobacteraceae</taxon>
        <taxon>Arcobacter</taxon>
    </lineage>
</organism>
<name>A0A4Q0V8E7_9BACT</name>
<gene>
    <name evidence="2" type="ORF">CP963_01795</name>
    <name evidence="3" type="ORF">CRU90_01805</name>
</gene>
<protein>
    <recommendedName>
        <fullName evidence="6">Zinc ribbon domain-containing protein</fullName>
    </recommendedName>
</protein>
<proteinExistence type="predicted"/>
<keyword evidence="1" id="KW-1133">Transmembrane helix</keyword>
<dbReference type="EMBL" id="NXII01000002">
    <property type="protein sequence ID" value="RXI42776.1"/>
    <property type="molecule type" value="Genomic_DNA"/>
</dbReference>
<keyword evidence="1" id="KW-0812">Transmembrane</keyword>